<protein>
    <recommendedName>
        <fullName evidence="3">TraB family protein</fullName>
    </recommendedName>
</protein>
<dbReference type="PANTHER" id="PTHR40590">
    <property type="entry name" value="CYTOPLASMIC PROTEIN-RELATED"/>
    <property type="match status" value="1"/>
</dbReference>
<sequence>MCRQAHMQLVLVSPRVSTRGSFFRNIFNLFATYKEKPFMLLRKILYSLVGFILILPTSEAQKKPTSSLLWQISGKGLKHPSYLFGTFHIMCKSDFSISPALEEKIKSSEQFYGELDMDDPGMQLSLMSKMRLQGTSLSQLLGETDFKSVSDSFQRITGMSLQMMNQFSPFMPMSLLTISSIQCTDRIQPETEFVNIAKKNKLPILGLETVDDQIAAINTQPLDSQVQSFKKTVLKYDSVQQMMTKMIAVYKQNDVEKIYRFIKDNGGDGDFETALLVTRNKRWIPVIKKAIAEKTSFFAVGAGHLGGKEGVIALLKKEGYTLTPVLY</sequence>
<dbReference type="CDD" id="cd14789">
    <property type="entry name" value="Tiki"/>
    <property type="match status" value="1"/>
</dbReference>
<proteinExistence type="predicted"/>
<comment type="caution">
    <text evidence="1">The sequence shown here is derived from an EMBL/GenBank/DDBJ whole genome shotgun (WGS) entry which is preliminary data.</text>
</comment>
<dbReference type="OrthoDB" id="9798714at2"/>
<accession>A0A4R6INX9</accession>
<evidence type="ECO:0008006" key="3">
    <source>
        <dbReference type="Google" id="ProtNLM"/>
    </source>
</evidence>
<dbReference type="Pfam" id="PF01963">
    <property type="entry name" value="TraB_PrgY_gumN"/>
    <property type="match status" value="1"/>
</dbReference>
<organism evidence="1 2">
    <name type="scientific">Sediminibacterium goheungense</name>
    <dbReference type="NCBI Taxonomy" id="1086393"/>
    <lineage>
        <taxon>Bacteria</taxon>
        <taxon>Pseudomonadati</taxon>
        <taxon>Bacteroidota</taxon>
        <taxon>Chitinophagia</taxon>
        <taxon>Chitinophagales</taxon>
        <taxon>Chitinophagaceae</taxon>
        <taxon>Sediminibacterium</taxon>
    </lineage>
</organism>
<name>A0A4R6INX9_9BACT</name>
<dbReference type="InterPro" id="IPR002816">
    <property type="entry name" value="TraB/PrgY/GumN_fam"/>
</dbReference>
<evidence type="ECO:0000313" key="1">
    <source>
        <dbReference type="EMBL" id="TDO23625.1"/>
    </source>
</evidence>
<evidence type="ECO:0000313" key="2">
    <source>
        <dbReference type="Proteomes" id="UP000295741"/>
    </source>
</evidence>
<dbReference type="EMBL" id="SNWP01000015">
    <property type="protein sequence ID" value="TDO23625.1"/>
    <property type="molecule type" value="Genomic_DNA"/>
</dbReference>
<keyword evidence="2" id="KW-1185">Reference proteome</keyword>
<dbReference type="Proteomes" id="UP000295741">
    <property type="component" value="Unassembled WGS sequence"/>
</dbReference>
<dbReference type="PANTHER" id="PTHR40590:SF1">
    <property type="entry name" value="CYTOPLASMIC PROTEIN"/>
    <property type="match status" value="1"/>
</dbReference>
<dbReference type="AlphaFoldDB" id="A0A4R6INX9"/>
<dbReference type="InterPro" id="IPR047111">
    <property type="entry name" value="YbaP-like"/>
</dbReference>
<reference evidence="1 2" key="1">
    <citation type="submission" date="2019-03" db="EMBL/GenBank/DDBJ databases">
        <title>Genomic Encyclopedia of Archaeal and Bacterial Type Strains, Phase II (KMG-II): from individual species to whole genera.</title>
        <authorList>
            <person name="Goeker M."/>
        </authorList>
    </citation>
    <scope>NUCLEOTIDE SEQUENCE [LARGE SCALE GENOMIC DNA]</scope>
    <source>
        <strain evidence="1 2">DSM 28323</strain>
    </source>
</reference>
<gene>
    <name evidence="1" type="ORF">BC659_3238</name>
</gene>